<feature type="transmembrane region" description="Helical" evidence="6">
    <location>
        <begin position="275"/>
        <end position="297"/>
    </location>
</feature>
<keyword evidence="4 6" id="KW-1133">Transmembrane helix</keyword>
<dbReference type="GO" id="GO:0051301">
    <property type="term" value="P:cell division"/>
    <property type="evidence" value="ECO:0007669"/>
    <property type="project" value="InterPro"/>
</dbReference>
<feature type="transmembrane region" description="Helical" evidence="6">
    <location>
        <begin position="131"/>
        <end position="147"/>
    </location>
</feature>
<dbReference type="EMBL" id="DVGK01000031">
    <property type="protein sequence ID" value="HIR12738.1"/>
    <property type="molecule type" value="Genomic_DNA"/>
</dbReference>
<dbReference type="GO" id="GO:0005886">
    <property type="term" value="C:plasma membrane"/>
    <property type="evidence" value="ECO:0007669"/>
    <property type="project" value="TreeGrafter"/>
</dbReference>
<feature type="transmembrane region" description="Helical" evidence="6">
    <location>
        <begin position="153"/>
        <end position="169"/>
    </location>
</feature>
<dbReference type="GO" id="GO:0015648">
    <property type="term" value="F:lipid-linked peptidoglycan transporter activity"/>
    <property type="evidence" value="ECO:0007669"/>
    <property type="project" value="TreeGrafter"/>
</dbReference>
<protein>
    <submittedName>
        <fullName evidence="7">Rod shape-determining protein RodA</fullName>
    </submittedName>
</protein>
<feature type="transmembrane region" description="Helical" evidence="6">
    <location>
        <begin position="66"/>
        <end position="85"/>
    </location>
</feature>
<name>A0A9D1AA34_9FIRM</name>
<feature type="transmembrane region" description="Helical" evidence="6">
    <location>
        <begin position="41"/>
        <end position="59"/>
    </location>
</feature>
<proteinExistence type="predicted"/>
<evidence type="ECO:0000313" key="8">
    <source>
        <dbReference type="Proteomes" id="UP000886757"/>
    </source>
</evidence>
<evidence type="ECO:0000256" key="5">
    <source>
        <dbReference type="ARBA" id="ARBA00023136"/>
    </source>
</evidence>
<comment type="caution">
    <text evidence="7">The sequence shown here is derived from an EMBL/GenBank/DDBJ whole genome shotgun (WGS) entry which is preliminary data.</text>
</comment>
<feature type="transmembrane region" description="Helical" evidence="6">
    <location>
        <begin position="176"/>
        <end position="195"/>
    </location>
</feature>
<dbReference type="PANTHER" id="PTHR30474">
    <property type="entry name" value="CELL CYCLE PROTEIN"/>
    <property type="match status" value="1"/>
</dbReference>
<reference evidence="7" key="2">
    <citation type="journal article" date="2021" name="PeerJ">
        <title>Extensive microbial diversity within the chicken gut microbiome revealed by metagenomics and culture.</title>
        <authorList>
            <person name="Gilroy R."/>
            <person name="Ravi A."/>
            <person name="Getino M."/>
            <person name="Pursley I."/>
            <person name="Horton D.L."/>
            <person name="Alikhan N.F."/>
            <person name="Baker D."/>
            <person name="Gharbi K."/>
            <person name="Hall N."/>
            <person name="Watson M."/>
            <person name="Adriaenssens E.M."/>
            <person name="Foster-Nyarko E."/>
            <person name="Jarju S."/>
            <person name="Secka A."/>
            <person name="Antonio M."/>
            <person name="Oren A."/>
            <person name="Chaudhuri R.R."/>
            <person name="La Ragione R."/>
            <person name="Hildebrand F."/>
            <person name="Pallen M.J."/>
        </authorList>
    </citation>
    <scope>NUCLEOTIDE SEQUENCE</scope>
    <source>
        <strain evidence="7">ChiSjej4B22-8148</strain>
    </source>
</reference>
<keyword evidence="2 6" id="KW-0812">Transmembrane</keyword>
<organism evidence="7 8">
    <name type="scientific">Candidatus Choladousia intestinavium</name>
    <dbReference type="NCBI Taxonomy" id="2840727"/>
    <lineage>
        <taxon>Bacteria</taxon>
        <taxon>Bacillati</taxon>
        <taxon>Bacillota</taxon>
        <taxon>Clostridia</taxon>
        <taxon>Lachnospirales</taxon>
        <taxon>Lachnospiraceae</taxon>
        <taxon>Lachnospiraceae incertae sedis</taxon>
        <taxon>Candidatus Choladousia</taxon>
    </lineage>
</organism>
<dbReference type="PANTHER" id="PTHR30474:SF1">
    <property type="entry name" value="PEPTIDOGLYCAN GLYCOSYLTRANSFERASE MRDB"/>
    <property type="match status" value="1"/>
</dbReference>
<dbReference type="Pfam" id="PF01098">
    <property type="entry name" value="FTSW_RODA_SPOVE"/>
    <property type="match status" value="1"/>
</dbReference>
<sequence length="369" mass="41069">MLRQYKLSDYRFRLVLWVAALSILGILVIGSANQSYQRQQIAGMILGIVVMVIVSLFDYKWVLNFYWLIYLAAAVLLLLVLLVGVEANGAVRWLNIAGFQFQPSDIAKIMLILFFARFFENRIDKLNKPRTVLFAVLLIGIQLFLIIREPNLSTTIIVAVVFCVLYFMAGLSYKIIAGILLVCIPVAVIGVSVLMQPQSDQSLLENYQLTRIYAWLYPEDYPSESFQQQNSIVAIGSGQLYGKGLNNDDVSSVKNGNFISFPQSDFIFSVVGEELGFIGCCIIVLLEFLIALECLMVGRRARELSGTLICTGMAALVFFQSFLNISVTTGLLPNTGITLPFVSYGLTSLVSFYIGIGFVLNVGLQTKKY</sequence>
<keyword evidence="5 6" id="KW-0472">Membrane</keyword>
<feature type="transmembrane region" description="Helical" evidence="6">
    <location>
        <begin position="343"/>
        <end position="364"/>
    </location>
</feature>
<dbReference type="AlphaFoldDB" id="A0A9D1AA34"/>
<feature type="transmembrane region" description="Helical" evidence="6">
    <location>
        <begin position="97"/>
        <end position="119"/>
    </location>
</feature>
<evidence type="ECO:0000256" key="2">
    <source>
        <dbReference type="ARBA" id="ARBA00022692"/>
    </source>
</evidence>
<evidence type="ECO:0000313" key="7">
    <source>
        <dbReference type="EMBL" id="HIR12738.1"/>
    </source>
</evidence>
<dbReference type="GO" id="GO:0008360">
    <property type="term" value="P:regulation of cell shape"/>
    <property type="evidence" value="ECO:0007669"/>
    <property type="project" value="UniProtKB-KW"/>
</dbReference>
<evidence type="ECO:0000256" key="1">
    <source>
        <dbReference type="ARBA" id="ARBA00004141"/>
    </source>
</evidence>
<feature type="transmembrane region" description="Helical" evidence="6">
    <location>
        <begin position="12"/>
        <end position="29"/>
    </location>
</feature>
<dbReference type="GO" id="GO:0032153">
    <property type="term" value="C:cell division site"/>
    <property type="evidence" value="ECO:0007669"/>
    <property type="project" value="TreeGrafter"/>
</dbReference>
<dbReference type="InterPro" id="IPR001182">
    <property type="entry name" value="FtsW/RodA"/>
</dbReference>
<gene>
    <name evidence="7" type="ORF">IAB31_02300</name>
</gene>
<evidence type="ECO:0000256" key="4">
    <source>
        <dbReference type="ARBA" id="ARBA00022989"/>
    </source>
</evidence>
<keyword evidence="3" id="KW-0133">Cell shape</keyword>
<reference evidence="7" key="1">
    <citation type="submission" date="2020-10" db="EMBL/GenBank/DDBJ databases">
        <authorList>
            <person name="Gilroy R."/>
        </authorList>
    </citation>
    <scope>NUCLEOTIDE SEQUENCE</scope>
    <source>
        <strain evidence="7">ChiSjej4B22-8148</strain>
    </source>
</reference>
<dbReference type="Proteomes" id="UP000886757">
    <property type="component" value="Unassembled WGS sequence"/>
</dbReference>
<feature type="transmembrane region" description="Helical" evidence="6">
    <location>
        <begin position="304"/>
        <end position="323"/>
    </location>
</feature>
<evidence type="ECO:0000256" key="3">
    <source>
        <dbReference type="ARBA" id="ARBA00022960"/>
    </source>
</evidence>
<comment type="subcellular location">
    <subcellularLocation>
        <location evidence="1">Membrane</location>
        <topology evidence="1">Multi-pass membrane protein</topology>
    </subcellularLocation>
</comment>
<evidence type="ECO:0000256" key="6">
    <source>
        <dbReference type="SAM" id="Phobius"/>
    </source>
</evidence>
<accession>A0A9D1AA34</accession>